<accession>A0A6N3HXS4</accession>
<evidence type="ECO:0000313" key="1">
    <source>
        <dbReference type="EMBL" id="VYU80479.1"/>
    </source>
</evidence>
<protein>
    <submittedName>
        <fullName evidence="1">Uncharacterized protein</fullName>
    </submittedName>
</protein>
<sequence>MRSHLLKFAYEVIYDMKENINKIFAPNLICVCIDTVENGDYIGKFWHQYDDKPRSFRNMTELLRNLEALYDEWDFPQKSTILRSFNNKRGDAGLRQGRRDAEYNARRIENKHGEKGTFVIYVKYRQNATWQGEMLWLEGNLKISFRSVLELLKLIDSTFEIGNAETTLAHG</sequence>
<proteinExistence type="predicted"/>
<dbReference type="EMBL" id="CACRUA010000079">
    <property type="protein sequence ID" value="VYU80479.1"/>
    <property type="molecule type" value="Genomic_DNA"/>
</dbReference>
<name>A0A6N3HXS4_CLOSY</name>
<organism evidence="1">
    <name type="scientific">Clostridium symbiosum</name>
    <name type="common">Bacteroides symbiosus</name>
    <dbReference type="NCBI Taxonomy" id="1512"/>
    <lineage>
        <taxon>Bacteria</taxon>
        <taxon>Bacillati</taxon>
        <taxon>Bacillota</taxon>
        <taxon>Clostridia</taxon>
        <taxon>Lachnospirales</taxon>
        <taxon>Lachnospiraceae</taxon>
        <taxon>Otoolea</taxon>
    </lineage>
</organism>
<gene>
    <name evidence="1" type="ORF">CSLFYP84_04259</name>
</gene>
<dbReference type="AlphaFoldDB" id="A0A6N3HXS4"/>
<reference evidence="1" key="1">
    <citation type="submission" date="2019-11" db="EMBL/GenBank/DDBJ databases">
        <authorList>
            <person name="Feng L."/>
        </authorList>
    </citation>
    <scope>NUCLEOTIDE SEQUENCE</scope>
    <source>
        <strain evidence="1">CsymbiosumLFYP84</strain>
    </source>
</reference>